<keyword evidence="1" id="KW-0418">Kinase</keyword>
<protein>
    <submittedName>
        <fullName evidence="1">Non-specific serine/threonine protein kinase protein</fullName>
        <ecNumber evidence="1">2.7.11.1</ecNumber>
    </submittedName>
</protein>
<organism evidence="1 2">
    <name type="scientific">Dioscorea alata</name>
    <name type="common">Purple yam</name>
    <dbReference type="NCBI Taxonomy" id="55571"/>
    <lineage>
        <taxon>Eukaryota</taxon>
        <taxon>Viridiplantae</taxon>
        <taxon>Streptophyta</taxon>
        <taxon>Embryophyta</taxon>
        <taxon>Tracheophyta</taxon>
        <taxon>Spermatophyta</taxon>
        <taxon>Magnoliopsida</taxon>
        <taxon>Liliopsida</taxon>
        <taxon>Dioscoreales</taxon>
        <taxon>Dioscoreaceae</taxon>
        <taxon>Dioscorea</taxon>
    </lineage>
</organism>
<reference evidence="2" key="1">
    <citation type="journal article" date="2022" name="Nat. Commun.">
        <title>Chromosome evolution and the genetic basis of agronomically important traits in greater yam.</title>
        <authorList>
            <person name="Bredeson J.V."/>
            <person name="Lyons J.B."/>
            <person name="Oniyinde I.O."/>
            <person name="Okereke N.R."/>
            <person name="Kolade O."/>
            <person name="Nnabue I."/>
            <person name="Nwadili C.O."/>
            <person name="Hribova E."/>
            <person name="Parker M."/>
            <person name="Nwogha J."/>
            <person name="Shu S."/>
            <person name="Carlson J."/>
            <person name="Kariba R."/>
            <person name="Muthemba S."/>
            <person name="Knop K."/>
            <person name="Barton G.J."/>
            <person name="Sherwood A.V."/>
            <person name="Lopez-Montes A."/>
            <person name="Asiedu R."/>
            <person name="Jamnadass R."/>
            <person name="Muchugi A."/>
            <person name="Goodstein D."/>
            <person name="Egesi C.N."/>
            <person name="Featherston J."/>
            <person name="Asfaw A."/>
            <person name="Simpson G.G."/>
            <person name="Dolezel J."/>
            <person name="Hendre P.S."/>
            <person name="Van Deynze A."/>
            <person name="Kumar P.L."/>
            <person name="Obidiegwu J.E."/>
            <person name="Bhattacharjee R."/>
            <person name="Rokhsar D.S."/>
        </authorList>
    </citation>
    <scope>NUCLEOTIDE SEQUENCE [LARGE SCALE GENOMIC DNA]</scope>
    <source>
        <strain evidence="2">cv. TDa95/00328</strain>
    </source>
</reference>
<evidence type="ECO:0000313" key="2">
    <source>
        <dbReference type="Proteomes" id="UP000827976"/>
    </source>
</evidence>
<keyword evidence="1" id="KW-0808">Transferase</keyword>
<sequence>MRRLSHPNIVRLHEVMATKSKIYLVMEHARGGELFARISRRGRLPEPMARRYFQQLVSALRFCHARGVSHRDVKPQNLLLDRDGNLKISDFGLSALPEHVKDGLLHTACGTPAYTAPEVIRRKGYDGAKADAWSCGVILFVLLAGFLPFDDANLPLMYRKIQKRDYEFPPWFPPSAKRVVYRLLDPNPETRLTIEGVMELPWFKRSLSVDSQLSLMENEEKMMIRTISMNAFDIISLSKGLDLSGMFEGGRVREQRFTTKETVEKVSERIREVGMKLGYVFENRKGGIVGVGKSGSVLKVEVSEVAPPLLLVELKEEGSVNGDDDNGNGERVKWEKMRRELADIVFAWHNLDDDDDDDDDT</sequence>
<dbReference type="EMBL" id="CM037018">
    <property type="protein sequence ID" value="KAH7675139.1"/>
    <property type="molecule type" value="Genomic_DNA"/>
</dbReference>
<accession>A0ACB7VLZ0</accession>
<name>A0ACB7VLZ0_DIOAL</name>
<evidence type="ECO:0000313" key="1">
    <source>
        <dbReference type="EMBL" id="KAH7675139.1"/>
    </source>
</evidence>
<gene>
    <name evidence="1" type="ORF">IHE45_08G118300</name>
</gene>
<keyword evidence="2" id="KW-1185">Reference proteome</keyword>
<dbReference type="EC" id="2.7.11.1" evidence="1"/>
<dbReference type="Proteomes" id="UP000827976">
    <property type="component" value="Chromosome 8"/>
</dbReference>
<keyword evidence="1" id="KW-0723">Serine/threonine-protein kinase</keyword>
<proteinExistence type="predicted"/>
<comment type="caution">
    <text evidence="1">The sequence shown here is derived from an EMBL/GenBank/DDBJ whole genome shotgun (WGS) entry which is preliminary data.</text>
</comment>